<dbReference type="Proteomes" id="UP000249070">
    <property type="component" value="Unassembled WGS sequence"/>
</dbReference>
<dbReference type="Proteomes" id="UP000191171">
    <property type="component" value="Unassembled WGS sequence"/>
</dbReference>
<comment type="caution">
    <text evidence="2">The sequence shown here is derived from an EMBL/GenBank/DDBJ whole genome shotgun (WGS) entry which is preliminary data.</text>
</comment>
<evidence type="ECO:0000313" key="4">
    <source>
        <dbReference type="Proteomes" id="UP000191171"/>
    </source>
</evidence>
<accession>A0A0V7XYC7</accession>
<name>A0A0V7XYC7_ENTFC</name>
<evidence type="ECO:0000313" key="3">
    <source>
        <dbReference type="EMBL" id="PZM55395.1"/>
    </source>
</evidence>
<evidence type="ECO:0000313" key="2">
    <source>
        <dbReference type="EMBL" id="OOL82639.1"/>
    </source>
</evidence>
<protein>
    <recommendedName>
        <fullName evidence="6">Transcriptional antiterminator</fullName>
    </recommendedName>
</protein>
<dbReference type="RefSeq" id="WP_002331206.1">
    <property type="nucleotide sequence ID" value="NZ_AP022341.1"/>
</dbReference>
<sequence length="163" mass="18543">MAEALMITVFLGLLIILQIIDQKKIIVFAQSSPVRKSLSILLTVAILLIFWPEHLTDQIKLVAFASVILINGFLKEGLAKDSVVRFGVLNGNFNRYPQVQVEKLGDDKSFISFYKSKNNSFSMIFDKDQTEMMDVFQELDIHSKITLDQSSEEKRAVVKKDNE</sequence>
<dbReference type="Proteomes" id="UP001139644">
    <property type="component" value="Unassembled WGS sequence"/>
</dbReference>
<gene>
    <name evidence="2" type="ORF">B1P95_08180</name>
    <name evidence="3" type="ORF">DKP91_09630</name>
    <name evidence="1" type="ORF">KYX88_01715</name>
</gene>
<dbReference type="EMBL" id="JAIFOC010000012">
    <property type="protein sequence ID" value="MBX4221570.1"/>
    <property type="molecule type" value="Genomic_DNA"/>
</dbReference>
<evidence type="ECO:0000313" key="1">
    <source>
        <dbReference type="EMBL" id="MBX4221570.1"/>
    </source>
</evidence>
<evidence type="ECO:0000313" key="5">
    <source>
        <dbReference type="Proteomes" id="UP000249070"/>
    </source>
</evidence>
<reference evidence="3 5" key="2">
    <citation type="submission" date="2018-05" db="EMBL/GenBank/DDBJ databases">
        <title>Vancomycin-resistant Enterococcus faecium strain from Chelyabinsk, Russia.</title>
        <authorList>
            <person name="Gostev V."/>
            <person name="Goncharov A."/>
            <person name="Kolodzhieva V."/>
            <person name="Suvorov A."/>
            <person name="Sidorenko S."/>
            <person name="Zueva L."/>
        </authorList>
    </citation>
    <scope>NUCLEOTIDE SEQUENCE [LARGE SCALE GENOMIC DNA]</scope>
    <source>
        <strain evidence="3 5">20</strain>
    </source>
</reference>
<dbReference type="EMBL" id="MVGJ01000037">
    <property type="protein sequence ID" value="OOL82639.1"/>
    <property type="molecule type" value="Genomic_DNA"/>
</dbReference>
<proteinExistence type="predicted"/>
<dbReference type="EMBL" id="QHGU01000045">
    <property type="protein sequence ID" value="PZM55395.1"/>
    <property type="molecule type" value="Genomic_DNA"/>
</dbReference>
<dbReference type="AlphaFoldDB" id="A0A0V7XYC7"/>
<evidence type="ECO:0008006" key="6">
    <source>
        <dbReference type="Google" id="ProtNLM"/>
    </source>
</evidence>
<organism evidence="2 4">
    <name type="scientific">Enterococcus faecium</name>
    <name type="common">Streptococcus faecium</name>
    <dbReference type="NCBI Taxonomy" id="1352"/>
    <lineage>
        <taxon>Bacteria</taxon>
        <taxon>Bacillati</taxon>
        <taxon>Bacillota</taxon>
        <taxon>Bacilli</taxon>
        <taxon>Lactobacillales</taxon>
        <taxon>Enterococcaceae</taxon>
        <taxon>Enterococcus</taxon>
    </lineage>
</organism>
<reference evidence="1" key="3">
    <citation type="journal article" date="2022" name="J. Anim. Sci.">
        <title>Whole genome sequence analyses-based assessment of virulence potential and antimicrobial susceptibilities and resistance of Enterococcus faecium strains isolated from commercial swine and cattle probiotic products.</title>
        <authorList>
            <person name="Shridhar P.B."/>
            <person name="Amachawadi R.G."/>
            <person name="Tokach M."/>
            <person name="Patel I."/>
            <person name="Gangiredla J."/>
            <person name="Mammel M."/>
            <person name="Nagaraja T.G."/>
        </authorList>
    </citation>
    <scope>NUCLEOTIDE SEQUENCE</scope>
    <source>
        <strain evidence="1">EF215</strain>
    </source>
</reference>
<reference evidence="2 4" key="1">
    <citation type="submission" date="2017-02" db="EMBL/GenBank/DDBJ databases">
        <title>Clonality and virulence of isolates of VRE in Hematopoietic Stem Cell Transplanted (HSCT) patients.</title>
        <authorList>
            <person name="Marchi A.P."/>
            <person name="Martins R.C."/>
            <person name="Marie S.K."/>
            <person name="Levin A.S."/>
            <person name="Costa S.F."/>
        </authorList>
    </citation>
    <scope>NUCLEOTIDE SEQUENCE [LARGE SCALE GENOMIC DNA]</scope>
    <source>
        <strain evidence="2 4">LIM1759</strain>
    </source>
</reference>